<dbReference type="Pfam" id="PF13419">
    <property type="entry name" value="HAD_2"/>
    <property type="match status" value="1"/>
</dbReference>
<dbReference type="Proteomes" id="UP000239366">
    <property type="component" value="Unassembled WGS sequence"/>
</dbReference>
<dbReference type="InterPro" id="IPR006439">
    <property type="entry name" value="HAD-SF_hydro_IA"/>
</dbReference>
<proteinExistence type="predicted"/>
<evidence type="ECO:0000313" key="1">
    <source>
        <dbReference type="EMBL" id="PQJ14857.1"/>
    </source>
</evidence>
<dbReference type="Gene3D" id="1.10.150.240">
    <property type="entry name" value="Putative phosphatase, domain 2"/>
    <property type="match status" value="1"/>
</dbReference>
<dbReference type="PANTHER" id="PTHR43611">
    <property type="entry name" value="ALPHA-D-GLUCOSE 1-PHOSPHATE PHOSPHATASE"/>
    <property type="match status" value="1"/>
</dbReference>
<dbReference type="OrthoDB" id="9797415at2"/>
<dbReference type="EMBL" id="MQVX01000001">
    <property type="protein sequence ID" value="PQJ14857.1"/>
    <property type="molecule type" value="Genomic_DNA"/>
</dbReference>
<dbReference type="CDD" id="cd02603">
    <property type="entry name" value="HAD_sEH-N_like"/>
    <property type="match status" value="1"/>
</dbReference>
<protein>
    <submittedName>
        <fullName evidence="1">Haloacid dehalogenase</fullName>
    </submittedName>
</protein>
<name>A0A2S7T5Q2_9FLAO</name>
<dbReference type="SFLD" id="SFLDS00003">
    <property type="entry name" value="Haloacid_Dehalogenase"/>
    <property type="match status" value="1"/>
</dbReference>
<dbReference type="InterPro" id="IPR023214">
    <property type="entry name" value="HAD_sf"/>
</dbReference>
<dbReference type="InterPro" id="IPR036412">
    <property type="entry name" value="HAD-like_sf"/>
</dbReference>
<dbReference type="RefSeq" id="WP_105000497.1">
    <property type="nucleotide sequence ID" value="NZ_MQVX01000001.1"/>
</dbReference>
<gene>
    <name evidence="1" type="ORF">BST99_03095</name>
</gene>
<keyword evidence="2" id="KW-1185">Reference proteome</keyword>
<organism evidence="1 2">
    <name type="scientific">Aureicoccus marinus</name>
    <dbReference type="NCBI Taxonomy" id="754435"/>
    <lineage>
        <taxon>Bacteria</taxon>
        <taxon>Pseudomonadati</taxon>
        <taxon>Bacteroidota</taxon>
        <taxon>Flavobacteriia</taxon>
        <taxon>Flavobacteriales</taxon>
        <taxon>Flavobacteriaceae</taxon>
        <taxon>Aureicoccus</taxon>
    </lineage>
</organism>
<reference evidence="2" key="1">
    <citation type="submission" date="2016-11" db="EMBL/GenBank/DDBJ databases">
        <title>Trade-off between light-utilization and light-protection in marine flavobacteria.</title>
        <authorList>
            <person name="Kumagai Y."/>
            <person name="Yoshizawa S."/>
            <person name="Kogure K."/>
        </authorList>
    </citation>
    <scope>NUCLEOTIDE SEQUENCE [LARGE SCALE GENOMIC DNA]</scope>
    <source>
        <strain evidence="2">SG-18</strain>
    </source>
</reference>
<dbReference type="Gene3D" id="3.40.50.1000">
    <property type="entry name" value="HAD superfamily/HAD-like"/>
    <property type="match status" value="1"/>
</dbReference>
<sequence length="209" mass="24319">MITKPEKIRNIIFDFGDIFIDLDKPATLKELQRFGYDQPTEEMSQLAMAYEKGTVSTAFFAQELQRMIPKAQPSQIQDAWNAILKDIPAYRLEFLRKLKTNEQFELFLLSNTNEWHIDFVKEAMGKLAYAEFKGFFKGFYLSYEMGMRKPDAEIYEQVLTEQALRSEETLFIDDTKENTDSAGLLGIQTWHLQVGQQDIIDLPKQLDHA</sequence>
<dbReference type="InterPro" id="IPR041492">
    <property type="entry name" value="HAD_2"/>
</dbReference>
<dbReference type="InterPro" id="IPR023198">
    <property type="entry name" value="PGP-like_dom2"/>
</dbReference>
<comment type="caution">
    <text evidence="1">The sequence shown here is derived from an EMBL/GenBank/DDBJ whole genome shotgun (WGS) entry which is preliminary data.</text>
</comment>
<dbReference type="SFLD" id="SFLDG01129">
    <property type="entry name" value="C1.5:_HAD__Beta-PGM__Phosphata"/>
    <property type="match status" value="1"/>
</dbReference>
<dbReference type="PANTHER" id="PTHR43611:SF3">
    <property type="entry name" value="FLAVIN MONONUCLEOTIDE HYDROLASE 1, CHLOROPLATIC"/>
    <property type="match status" value="1"/>
</dbReference>
<accession>A0A2S7T5Q2</accession>
<dbReference type="NCBIfam" id="TIGR01509">
    <property type="entry name" value="HAD-SF-IA-v3"/>
    <property type="match status" value="1"/>
</dbReference>
<dbReference type="AlphaFoldDB" id="A0A2S7T5Q2"/>
<evidence type="ECO:0000313" key="2">
    <source>
        <dbReference type="Proteomes" id="UP000239366"/>
    </source>
</evidence>
<dbReference type="SUPFAM" id="SSF56784">
    <property type="entry name" value="HAD-like"/>
    <property type="match status" value="1"/>
</dbReference>